<dbReference type="InterPro" id="IPR000835">
    <property type="entry name" value="HTH_MarR-typ"/>
</dbReference>
<organism evidence="3 4">
    <name type="scientific">Homoserinimonas hongtaonis</name>
    <dbReference type="NCBI Taxonomy" id="2079791"/>
    <lineage>
        <taxon>Bacteria</taxon>
        <taxon>Bacillati</taxon>
        <taxon>Actinomycetota</taxon>
        <taxon>Actinomycetes</taxon>
        <taxon>Micrococcales</taxon>
        <taxon>Microbacteriaceae</taxon>
        <taxon>Homoserinimonas</taxon>
    </lineage>
</organism>
<feature type="domain" description="HTH marR-type" evidence="2">
    <location>
        <begin position="48"/>
        <end position="148"/>
    </location>
</feature>
<name>A0A2U1SXA6_9MICO</name>
<dbReference type="CDD" id="cd00090">
    <property type="entry name" value="HTH_ARSR"/>
    <property type="match status" value="1"/>
</dbReference>
<sequence>MTDSVTTMTDGRPTTTQEESDRENGIAEVEEYLGALFHRVRLTWKEAAASIHPELQPVGYRILGAVVRLRETTAYALADLLDTDKSVVSRQVRMLEEAQLVTSRADEKDGRVRVLSPTPNAIERVSAAKARQQSRLRDVLRTQPEADVRAFAGMLRLLSES</sequence>
<proteinExistence type="predicted"/>
<evidence type="ECO:0000313" key="3">
    <source>
        <dbReference type="EMBL" id="PWB96173.1"/>
    </source>
</evidence>
<accession>A0A2U1SXA6</accession>
<dbReference type="KEGG" id="salc:C2138_03710"/>
<reference evidence="4" key="1">
    <citation type="submission" date="2018-04" db="EMBL/GenBank/DDBJ databases">
        <authorList>
            <person name="Liu S."/>
            <person name="Wang Z."/>
            <person name="Li J."/>
        </authorList>
    </citation>
    <scope>NUCLEOTIDE SEQUENCE [LARGE SCALE GENOMIC DNA]</scope>
    <source>
        <strain evidence="4">S1194</strain>
    </source>
</reference>
<dbReference type="InterPro" id="IPR039422">
    <property type="entry name" value="MarR/SlyA-like"/>
</dbReference>
<dbReference type="SMART" id="SM00347">
    <property type="entry name" value="HTH_MARR"/>
    <property type="match status" value="1"/>
</dbReference>
<dbReference type="Gene3D" id="1.10.10.10">
    <property type="entry name" value="Winged helix-like DNA-binding domain superfamily/Winged helix DNA-binding domain"/>
    <property type="match status" value="1"/>
</dbReference>
<evidence type="ECO:0000256" key="1">
    <source>
        <dbReference type="SAM" id="MobiDB-lite"/>
    </source>
</evidence>
<protein>
    <submittedName>
        <fullName evidence="3">MarR family transcriptional regulator</fullName>
    </submittedName>
</protein>
<comment type="caution">
    <text evidence="3">The sequence shown here is derived from an EMBL/GenBank/DDBJ whole genome shotgun (WGS) entry which is preliminary data.</text>
</comment>
<dbReference type="GO" id="GO:0003700">
    <property type="term" value="F:DNA-binding transcription factor activity"/>
    <property type="evidence" value="ECO:0007669"/>
    <property type="project" value="InterPro"/>
</dbReference>
<dbReference type="PANTHER" id="PTHR33164:SF57">
    <property type="entry name" value="MARR-FAMILY TRANSCRIPTIONAL REGULATOR"/>
    <property type="match status" value="1"/>
</dbReference>
<keyword evidence="4" id="KW-1185">Reference proteome</keyword>
<dbReference type="SUPFAM" id="SSF46785">
    <property type="entry name" value="Winged helix' DNA-binding domain"/>
    <property type="match status" value="1"/>
</dbReference>
<gene>
    <name evidence="3" type="ORF">DF220_12420</name>
</gene>
<dbReference type="Pfam" id="PF12802">
    <property type="entry name" value="MarR_2"/>
    <property type="match status" value="1"/>
</dbReference>
<dbReference type="InterPro" id="IPR011991">
    <property type="entry name" value="ArsR-like_HTH"/>
</dbReference>
<dbReference type="InterPro" id="IPR036388">
    <property type="entry name" value="WH-like_DNA-bd_sf"/>
</dbReference>
<dbReference type="Proteomes" id="UP000244978">
    <property type="component" value="Unassembled WGS sequence"/>
</dbReference>
<dbReference type="AlphaFoldDB" id="A0A2U1SXA6"/>
<dbReference type="PANTHER" id="PTHR33164">
    <property type="entry name" value="TRANSCRIPTIONAL REGULATOR, MARR FAMILY"/>
    <property type="match status" value="1"/>
</dbReference>
<dbReference type="GO" id="GO:0006950">
    <property type="term" value="P:response to stress"/>
    <property type="evidence" value="ECO:0007669"/>
    <property type="project" value="TreeGrafter"/>
</dbReference>
<evidence type="ECO:0000313" key="4">
    <source>
        <dbReference type="Proteomes" id="UP000244978"/>
    </source>
</evidence>
<feature type="compositionally biased region" description="Polar residues" evidence="1">
    <location>
        <begin position="1"/>
        <end position="17"/>
    </location>
</feature>
<evidence type="ECO:0000259" key="2">
    <source>
        <dbReference type="SMART" id="SM00347"/>
    </source>
</evidence>
<feature type="region of interest" description="Disordered" evidence="1">
    <location>
        <begin position="1"/>
        <end position="24"/>
    </location>
</feature>
<dbReference type="InterPro" id="IPR036390">
    <property type="entry name" value="WH_DNA-bd_sf"/>
</dbReference>
<dbReference type="EMBL" id="QEEX01000002">
    <property type="protein sequence ID" value="PWB96173.1"/>
    <property type="molecule type" value="Genomic_DNA"/>
</dbReference>